<evidence type="ECO:0000256" key="1">
    <source>
        <dbReference type="ARBA" id="ARBA00001947"/>
    </source>
</evidence>
<keyword evidence="4" id="KW-0479">Metal-binding</keyword>
<comment type="similarity">
    <text evidence="2">Belongs to the metallo-dependent hydrolases superfamily. Adenosine and AMP deaminases family.</text>
</comment>
<evidence type="ECO:0000259" key="8">
    <source>
        <dbReference type="Pfam" id="PF00962"/>
    </source>
</evidence>
<evidence type="ECO:0000313" key="10">
    <source>
        <dbReference type="Proteomes" id="UP000220251"/>
    </source>
</evidence>
<dbReference type="GO" id="GO:0043103">
    <property type="term" value="P:hypoxanthine salvage"/>
    <property type="evidence" value="ECO:0007669"/>
    <property type="project" value="TreeGrafter"/>
</dbReference>
<dbReference type="AlphaFoldDB" id="A0A0H5DP95"/>
<sequence>MSSPEKTSFLSSEGKSPLHQSLEIRPLPGYNSSGEGTSSSLGTPPISITRTGGVYSQPGNSTHSTSPLSQFTNRIGCYVPRVGDESVSLVGRISAESSDDDAEDPVTICYVISRGGSSGSPKEGMHGKARDDQAIDTRVLSQISHIAQASRELGVGQFLTEIMVDEHYLTQFLSVFPKGGDTHCHLTGSLDANTYLRYAVSLDLVCDPETFIFRKRDKWDASSSGVLTAAEIMSNFSLQTKYYQKATTRGQTVETGLTHHHFFETFPVFESIEKYLKLTQLLAPLLKDAYEQKTFYLETSKGFEFDLDLLKEPPQSQGRWDEDTILGRFELSSPAQTEGLDLLCAQSSEKIPVETLCRKTLYLNSFPTAERFDNKLLPIKDDEQDVELKLILDDKLQILLTYIDIVARQYVLYLDEADAIPRELHKYGFKDSLFSLNNPTVVKLNVDVNRELPLPSFFADLAVAFRLVQIERERPNPRIVGIVISGREHHENALTNRDAQLKMIRYFQHRMPDVRLSLHAGELTEALVPKQAMRGAIRKAIKLGNPSRIGHAVCISQDKNMFELLALLKSKKICVETCFSSNEKTLKVVNGSHPFKKFLNEGIPVTINTDDAGVNGSSLGNEYKIAATRYKLSYDQLKRLARNQIKYSFLPGEEIFDEDYNLKEDFLFLKECQKGTMGCDDIKLSQRVQSILANSPKAAQQYKLELALIRFEEWVMGEMIQNVIRLEEQ</sequence>
<evidence type="ECO:0000256" key="7">
    <source>
        <dbReference type="SAM" id="MobiDB-lite"/>
    </source>
</evidence>
<dbReference type="GO" id="GO:0046103">
    <property type="term" value="P:inosine biosynthetic process"/>
    <property type="evidence" value="ECO:0007669"/>
    <property type="project" value="TreeGrafter"/>
</dbReference>
<dbReference type="GO" id="GO:0046872">
    <property type="term" value="F:metal ion binding"/>
    <property type="evidence" value="ECO:0007669"/>
    <property type="project" value="UniProtKB-KW"/>
</dbReference>
<dbReference type="InterPro" id="IPR006330">
    <property type="entry name" value="Ado/ade_deaminase"/>
</dbReference>
<dbReference type="GO" id="GO:0004000">
    <property type="term" value="F:adenosine deaminase activity"/>
    <property type="evidence" value="ECO:0007669"/>
    <property type="project" value="UniProtKB-ARBA"/>
</dbReference>
<dbReference type="EC" id="3.5.4.4" evidence="3"/>
<evidence type="ECO:0000256" key="6">
    <source>
        <dbReference type="ARBA" id="ARBA00022833"/>
    </source>
</evidence>
<feature type="compositionally biased region" description="Low complexity" evidence="7">
    <location>
        <begin position="29"/>
        <end position="42"/>
    </location>
</feature>
<gene>
    <name evidence="9" type="ORF">ELAC_0996</name>
</gene>
<comment type="cofactor">
    <cofactor evidence="1">
        <name>Zn(2+)</name>
        <dbReference type="ChEBI" id="CHEBI:29105"/>
    </cofactor>
</comment>
<evidence type="ECO:0000256" key="2">
    <source>
        <dbReference type="ARBA" id="ARBA00006676"/>
    </source>
</evidence>
<keyword evidence="6" id="KW-0862">Zinc</keyword>
<reference evidence="10" key="1">
    <citation type="submission" date="2015-06" db="EMBL/GenBank/DDBJ databases">
        <authorList>
            <person name="Bertelli C."/>
        </authorList>
    </citation>
    <scope>NUCLEOTIDE SEQUENCE [LARGE SCALE GENOMIC DNA]</scope>
    <source>
        <strain evidence="10">CRIB-30</strain>
    </source>
</reference>
<feature type="compositionally biased region" description="Polar residues" evidence="7">
    <location>
        <begin position="1"/>
        <end position="14"/>
    </location>
</feature>
<organism evidence="9 10">
    <name type="scientific">Estrella lausannensis</name>
    <dbReference type="NCBI Taxonomy" id="483423"/>
    <lineage>
        <taxon>Bacteria</taxon>
        <taxon>Pseudomonadati</taxon>
        <taxon>Chlamydiota</taxon>
        <taxon>Chlamydiia</taxon>
        <taxon>Parachlamydiales</taxon>
        <taxon>Candidatus Criblamydiaceae</taxon>
        <taxon>Estrella</taxon>
    </lineage>
</organism>
<keyword evidence="10" id="KW-1185">Reference proteome</keyword>
<dbReference type="PANTHER" id="PTHR11409">
    <property type="entry name" value="ADENOSINE DEAMINASE"/>
    <property type="match status" value="1"/>
</dbReference>
<dbReference type="InterPro" id="IPR001365">
    <property type="entry name" value="A_deaminase_dom"/>
</dbReference>
<dbReference type="RefSeq" id="WP_098038205.1">
    <property type="nucleotide sequence ID" value="NZ_CWGJ01000012.1"/>
</dbReference>
<dbReference type="GO" id="GO:0005829">
    <property type="term" value="C:cytosol"/>
    <property type="evidence" value="ECO:0007669"/>
    <property type="project" value="TreeGrafter"/>
</dbReference>
<evidence type="ECO:0000313" key="9">
    <source>
        <dbReference type="EMBL" id="CRX38341.1"/>
    </source>
</evidence>
<feature type="domain" description="Adenosine deaminase" evidence="8">
    <location>
        <begin position="479"/>
        <end position="654"/>
    </location>
</feature>
<evidence type="ECO:0000256" key="3">
    <source>
        <dbReference type="ARBA" id="ARBA00012784"/>
    </source>
</evidence>
<dbReference type="InterPro" id="IPR032466">
    <property type="entry name" value="Metal_Hydrolase"/>
</dbReference>
<dbReference type="PANTHER" id="PTHR11409:SF43">
    <property type="entry name" value="ADENOSINE DEAMINASE"/>
    <property type="match status" value="1"/>
</dbReference>
<evidence type="ECO:0000256" key="4">
    <source>
        <dbReference type="ARBA" id="ARBA00022723"/>
    </source>
</evidence>
<dbReference type="GO" id="GO:0006154">
    <property type="term" value="P:adenosine catabolic process"/>
    <property type="evidence" value="ECO:0007669"/>
    <property type="project" value="TreeGrafter"/>
</dbReference>
<dbReference type="SUPFAM" id="SSF51556">
    <property type="entry name" value="Metallo-dependent hydrolases"/>
    <property type="match status" value="2"/>
</dbReference>
<name>A0A0H5DP95_9BACT</name>
<dbReference type="EMBL" id="CWGJ01000012">
    <property type="protein sequence ID" value="CRX38341.1"/>
    <property type="molecule type" value="Genomic_DNA"/>
</dbReference>
<dbReference type="Pfam" id="PF00962">
    <property type="entry name" value="A_deaminase"/>
    <property type="match status" value="1"/>
</dbReference>
<protein>
    <recommendedName>
        <fullName evidence="3">adenosine deaminase</fullName>
        <ecNumber evidence="3">3.5.4.4</ecNumber>
    </recommendedName>
</protein>
<dbReference type="OrthoDB" id="9779574at2"/>
<feature type="region of interest" description="Disordered" evidence="7">
    <location>
        <begin position="1"/>
        <end position="70"/>
    </location>
</feature>
<feature type="compositionally biased region" description="Polar residues" evidence="7">
    <location>
        <begin position="57"/>
        <end position="70"/>
    </location>
</feature>
<keyword evidence="5 9" id="KW-0378">Hydrolase</keyword>
<dbReference type="Gene3D" id="3.20.20.140">
    <property type="entry name" value="Metal-dependent hydrolases"/>
    <property type="match status" value="1"/>
</dbReference>
<evidence type="ECO:0000256" key="5">
    <source>
        <dbReference type="ARBA" id="ARBA00022801"/>
    </source>
</evidence>
<dbReference type="Proteomes" id="UP000220251">
    <property type="component" value="Unassembled WGS sequence"/>
</dbReference>
<accession>A0A0H5DP95</accession>
<proteinExistence type="inferred from homology"/>